<organism evidence="14 15">
    <name type="scientific">Victivallis vadensis</name>
    <dbReference type="NCBI Taxonomy" id="172901"/>
    <lineage>
        <taxon>Bacteria</taxon>
        <taxon>Pseudomonadati</taxon>
        <taxon>Lentisphaerota</taxon>
        <taxon>Lentisphaeria</taxon>
        <taxon>Victivallales</taxon>
        <taxon>Victivallaceae</taxon>
        <taxon>Victivallis</taxon>
    </lineage>
</organism>
<comment type="catalytic activity">
    <reaction evidence="12">
        <text>L-proline(in) + Na(+)(in) = L-proline(out) + Na(+)(out)</text>
        <dbReference type="Rhea" id="RHEA:28967"/>
        <dbReference type="ChEBI" id="CHEBI:29101"/>
        <dbReference type="ChEBI" id="CHEBI:60039"/>
    </reaction>
</comment>
<evidence type="ECO:0000256" key="7">
    <source>
        <dbReference type="ARBA" id="ARBA00022989"/>
    </source>
</evidence>
<evidence type="ECO:0000256" key="5">
    <source>
        <dbReference type="ARBA" id="ARBA00022692"/>
    </source>
</evidence>
<accession>A0A848ARU4</accession>
<feature type="transmembrane region" description="Helical" evidence="13">
    <location>
        <begin position="196"/>
        <end position="216"/>
    </location>
</feature>
<feature type="transmembrane region" description="Helical" evidence="13">
    <location>
        <begin position="43"/>
        <end position="63"/>
    </location>
</feature>
<protein>
    <submittedName>
        <fullName evidence="14">Sodium:panthothenate symporter</fullName>
    </submittedName>
</protein>
<dbReference type="PANTHER" id="PTHR48086">
    <property type="entry name" value="SODIUM/PROLINE SYMPORTER-RELATED"/>
    <property type="match status" value="1"/>
</dbReference>
<evidence type="ECO:0000256" key="12">
    <source>
        <dbReference type="ARBA" id="ARBA00033708"/>
    </source>
</evidence>
<feature type="transmembrane region" description="Helical" evidence="13">
    <location>
        <begin position="517"/>
        <end position="536"/>
    </location>
</feature>
<evidence type="ECO:0000256" key="13">
    <source>
        <dbReference type="SAM" id="Phobius"/>
    </source>
</evidence>
<comment type="subcellular location">
    <subcellularLocation>
        <location evidence="1">Cell membrane</location>
        <topology evidence="1">Multi-pass membrane protein</topology>
    </subcellularLocation>
</comment>
<evidence type="ECO:0000256" key="6">
    <source>
        <dbReference type="ARBA" id="ARBA00022847"/>
    </source>
</evidence>
<dbReference type="RefSeq" id="WP_168961751.1">
    <property type="nucleotide sequence ID" value="NZ_JABAEW010000005.1"/>
</dbReference>
<feature type="transmembrane region" description="Helical" evidence="13">
    <location>
        <begin position="658"/>
        <end position="682"/>
    </location>
</feature>
<evidence type="ECO:0000256" key="4">
    <source>
        <dbReference type="ARBA" id="ARBA00022475"/>
    </source>
</evidence>
<gene>
    <name evidence="14" type="ORF">HF882_04440</name>
</gene>
<evidence type="ECO:0000256" key="8">
    <source>
        <dbReference type="ARBA" id="ARBA00023053"/>
    </source>
</evidence>
<feature type="transmembrane region" description="Helical" evidence="13">
    <location>
        <begin position="460"/>
        <end position="479"/>
    </location>
</feature>
<evidence type="ECO:0000256" key="10">
    <source>
        <dbReference type="ARBA" id="ARBA00023136"/>
    </source>
</evidence>
<dbReference type="Proteomes" id="UP000576225">
    <property type="component" value="Unassembled WGS sequence"/>
</dbReference>
<dbReference type="EMBL" id="JABAEW010000005">
    <property type="protein sequence ID" value="NMD85828.1"/>
    <property type="molecule type" value="Genomic_DNA"/>
</dbReference>
<keyword evidence="7 13" id="KW-1133">Transmembrane helix</keyword>
<feature type="transmembrane region" description="Helical" evidence="13">
    <location>
        <begin position="588"/>
        <end position="608"/>
    </location>
</feature>
<dbReference type="PANTHER" id="PTHR48086:SF3">
    <property type="entry name" value="SODIUM_PROLINE SYMPORTER"/>
    <property type="match status" value="1"/>
</dbReference>
<dbReference type="AlphaFoldDB" id="A0A848ARU4"/>
<dbReference type="InterPro" id="IPR050277">
    <property type="entry name" value="Sodium:Solute_Symporter"/>
</dbReference>
<dbReference type="InterPro" id="IPR038377">
    <property type="entry name" value="Na/Glc_symporter_sf"/>
</dbReference>
<comment type="caution">
    <text evidence="14">The sequence shown here is derived from an EMBL/GenBank/DDBJ whole genome shotgun (WGS) entry which is preliminary data.</text>
</comment>
<keyword evidence="8" id="KW-0915">Sodium</keyword>
<keyword evidence="5 13" id="KW-0812">Transmembrane</keyword>
<keyword evidence="9" id="KW-0406">Ion transport</keyword>
<name>A0A848ARU4_9BACT</name>
<feature type="transmembrane region" description="Helical" evidence="13">
    <location>
        <begin position="6"/>
        <end position="22"/>
    </location>
</feature>
<evidence type="ECO:0000313" key="15">
    <source>
        <dbReference type="Proteomes" id="UP000576225"/>
    </source>
</evidence>
<evidence type="ECO:0000256" key="2">
    <source>
        <dbReference type="ARBA" id="ARBA00006434"/>
    </source>
</evidence>
<dbReference type="GO" id="GO:0015293">
    <property type="term" value="F:symporter activity"/>
    <property type="evidence" value="ECO:0007669"/>
    <property type="project" value="UniProtKB-KW"/>
</dbReference>
<comment type="similarity">
    <text evidence="2">Belongs to the sodium:solute symporter (SSF) (TC 2.A.21) family.</text>
</comment>
<evidence type="ECO:0000313" key="14">
    <source>
        <dbReference type="EMBL" id="NMD85828.1"/>
    </source>
</evidence>
<feature type="transmembrane region" description="Helical" evidence="13">
    <location>
        <begin position="75"/>
        <end position="95"/>
    </location>
</feature>
<dbReference type="Gene3D" id="1.20.1730.10">
    <property type="entry name" value="Sodium/glucose cotransporter"/>
    <property type="match status" value="1"/>
</dbReference>
<evidence type="ECO:0000256" key="9">
    <source>
        <dbReference type="ARBA" id="ARBA00023065"/>
    </source>
</evidence>
<keyword evidence="11" id="KW-0739">Sodium transport</keyword>
<feature type="transmembrane region" description="Helical" evidence="13">
    <location>
        <begin position="485"/>
        <end position="510"/>
    </location>
</feature>
<feature type="transmembrane region" description="Helical" evidence="13">
    <location>
        <begin position="161"/>
        <end position="189"/>
    </location>
</feature>
<feature type="transmembrane region" description="Helical" evidence="13">
    <location>
        <begin position="702"/>
        <end position="724"/>
    </location>
</feature>
<proteinExistence type="inferred from homology"/>
<sequence>MSLMDWMILLLPLSCVFFMAYRSRRYIHGVADYLAAGRVCGRYVIAVSDITVGLAVVTLVSQVEANYKTGIAISFWNGLLMPITMLFSLTGYCLYRYRETRALSIGQFLEMRYSRSLRIFAATLRTFSETVCNMIVPAVSARFFIYLLGLPYHISIFGQEISTFAVVIVTVLTMALFIIWCGGTVALIITDAVQALMTYPIFTVFVLYILINFSWFSEIAPVMADRVAGESFLNPFDLESLRDFNLFALLVTIMSRILNQASWIGAGSSMAGRTPHEQKMAGVLGEWRNGFSLIFYFLIGAIVLTILNHVHFASEAREIRTALCNRAADEIIFHPEIRKQIADTIESLPEQIHRIGIDEPLSQQNNLDSSYLDSVHEVLGYNGSGNAKFQEFRTLYHQLMLPMTMRHVLPAGLFGLFMLLMVMLMISTDDSRIFSGALTTVQDIIMPFMSVPLSPERHILLVRLVSVGIGIVFFCGSFFMAQLDYINLFCIITTSIWLGGAGPMMIGGLYTRFGTTAGAYASLISGIVISGGGILLQRHWAGLVYPFLTEQGWTKPLGVLLETVSSPFAPYIVWQMDPVKFPINSNEIFFLSMVTGIILYCGISFLTCRKPFDLDRMLHRGIYGDRQEQQPVRKMRSVKTLLSRLVGIDEQYSRGDKVIAWSVFLYAFGYTFMGTFLAVIVWNWFRPWTLEYWSYYFLTVQLLVPSVVAAITSVWFLIGGIIDLRRMFRDLGTRINNPFDNGMVEGHVSLADKMEAPTDCLQRQDGNTQ</sequence>
<keyword evidence="4" id="KW-1003">Cell membrane</keyword>
<feature type="transmembrane region" description="Helical" evidence="13">
    <location>
        <begin position="290"/>
        <end position="310"/>
    </location>
</feature>
<dbReference type="GO" id="GO:0006814">
    <property type="term" value="P:sodium ion transport"/>
    <property type="evidence" value="ECO:0007669"/>
    <property type="project" value="UniProtKB-KW"/>
</dbReference>
<evidence type="ECO:0000256" key="3">
    <source>
        <dbReference type="ARBA" id="ARBA00022448"/>
    </source>
</evidence>
<keyword evidence="10 13" id="KW-0472">Membrane</keyword>
<feature type="transmembrane region" description="Helical" evidence="13">
    <location>
        <begin position="116"/>
        <end position="149"/>
    </location>
</feature>
<keyword evidence="6" id="KW-0769">Symport</keyword>
<keyword evidence="3" id="KW-0813">Transport</keyword>
<dbReference type="InterPro" id="IPR001734">
    <property type="entry name" value="Na/solute_symporter"/>
</dbReference>
<feature type="transmembrane region" description="Helical" evidence="13">
    <location>
        <begin position="408"/>
        <end position="427"/>
    </location>
</feature>
<reference evidence="14 15" key="1">
    <citation type="submission" date="2020-04" db="EMBL/GenBank/DDBJ databases">
        <authorList>
            <person name="Hitch T.C.A."/>
            <person name="Wylensek D."/>
            <person name="Clavel T."/>
        </authorList>
    </citation>
    <scope>NUCLEOTIDE SEQUENCE [LARGE SCALE GENOMIC DNA]</scope>
    <source>
        <strain evidence="14 15">COR2-253-APC-1A</strain>
    </source>
</reference>
<dbReference type="GO" id="GO:0005886">
    <property type="term" value="C:plasma membrane"/>
    <property type="evidence" value="ECO:0007669"/>
    <property type="project" value="UniProtKB-SubCell"/>
</dbReference>
<dbReference type="PROSITE" id="PS50283">
    <property type="entry name" value="NA_SOLUT_SYMP_3"/>
    <property type="match status" value="1"/>
</dbReference>
<evidence type="ECO:0000256" key="11">
    <source>
        <dbReference type="ARBA" id="ARBA00023201"/>
    </source>
</evidence>
<evidence type="ECO:0000256" key="1">
    <source>
        <dbReference type="ARBA" id="ARBA00004651"/>
    </source>
</evidence>